<feature type="chain" id="PRO_5044862151" evidence="1">
    <location>
        <begin position="21"/>
        <end position="72"/>
    </location>
</feature>
<keyword evidence="1" id="KW-0732">Signal</keyword>
<reference evidence="3 4" key="1">
    <citation type="submission" date="2024-04" db="EMBL/GenBank/DDBJ databases">
        <title>Genome assembly C_amara_ONT_v2.</title>
        <authorList>
            <person name="Yant L."/>
            <person name="Moore C."/>
            <person name="Slenker M."/>
        </authorList>
    </citation>
    <scope>NUCLEOTIDE SEQUENCE [LARGE SCALE GENOMIC DNA]</scope>
    <source>
        <tissue evidence="3">Leaf</tissue>
    </source>
</reference>
<comment type="caution">
    <text evidence="3">The sequence shown here is derived from an EMBL/GenBank/DDBJ whole genome shotgun (WGS) entry which is preliminary data.</text>
</comment>
<protein>
    <submittedName>
        <fullName evidence="3">Glutamine--tRNA ligase, cytoplasmic</fullName>
    </submittedName>
</protein>
<evidence type="ECO:0000313" key="4">
    <source>
        <dbReference type="Proteomes" id="UP001558713"/>
    </source>
</evidence>
<proteinExistence type="predicted"/>
<dbReference type="Proteomes" id="UP001558713">
    <property type="component" value="Unassembled WGS sequence"/>
</dbReference>
<dbReference type="AlphaFoldDB" id="A0ABD1B6A3"/>
<name>A0ABD1B6A3_CARAN</name>
<dbReference type="GO" id="GO:0016874">
    <property type="term" value="F:ligase activity"/>
    <property type="evidence" value="ECO:0007669"/>
    <property type="project" value="UniProtKB-KW"/>
</dbReference>
<dbReference type="EMBL" id="JBANAX010000368">
    <property type="protein sequence ID" value="KAL1212309.1"/>
    <property type="molecule type" value="Genomic_DNA"/>
</dbReference>
<feature type="signal peptide" evidence="1">
    <location>
        <begin position="1"/>
        <end position="20"/>
    </location>
</feature>
<accession>A0ABD1B6A3</accession>
<keyword evidence="3" id="KW-0436">Ligase</keyword>
<sequence>MLNWITVLSVLINLQMKTPAQLDAAYSIFGNAGPEDLKLYELDKACGAGVEVSPEDIEITVEEIFEDNMKKY</sequence>
<organism evidence="3 4">
    <name type="scientific">Cardamine amara subsp. amara</name>
    <dbReference type="NCBI Taxonomy" id="228776"/>
    <lineage>
        <taxon>Eukaryota</taxon>
        <taxon>Viridiplantae</taxon>
        <taxon>Streptophyta</taxon>
        <taxon>Embryophyta</taxon>
        <taxon>Tracheophyta</taxon>
        <taxon>Spermatophyta</taxon>
        <taxon>Magnoliopsida</taxon>
        <taxon>eudicotyledons</taxon>
        <taxon>Gunneridae</taxon>
        <taxon>Pentapetalae</taxon>
        <taxon>rosids</taxon>
        <taxon>malvids</taxon>
        <taxon>Brassicales</taxon>
        <taxon>Brassicaceae</taxon>
        <taxon>Cardamineae</taxon>
        <taxon>Cardamine</taxon>
    </lineage>
</organism>
<evidence type="ECO:0000256" key="1">
    <source>
        <dbReference type="SAM" id="SignalP"/>
    </source>
</evidence>
<keyword evidence="4" id="KW-1185">Reference proteome</keyword>
<evidence type="ECO:0000313" key="3">
    <source>
        <dbReference type="EMBL" id="KAL1212309.1"/>
    </source>
</evidence>
<gene>
    <name evidence="3" type="ORF">V5N11_006511</name>
</gene>
<evidence type="ECO:0000259" key="2">
    <source>
        <dbReference type="Pfam" id="PF04558"/>
    </source>
</evidence>
<dbReference type="Pfam" id="PF04558">
    <property type="entry name" value="tRNA_synt_1c_R1"/>
    <property type="match status" value="1"/>
</dbReference>
<dbReference type="InterPro" id="IPR007639">
    <property type="entry name" value="Gln-tRNA-synth_Ib_RNA-bd_N"/>
</dbReference>
<feature type="domain" description="Glutaminyl-tRNA synthetase class Ib non-specific RNA-binding" evidence="2">
    <location>
        <begin position="7"/>
        <end position="71"/>
    </location>
</feature>